<organism evidence="2 3">
    <name type="scientific">Nocardiopsis tropica</name>
    <dbReference type="NCBI Taxonomy" id="109330"/>
    <lineage>
        <taxon>Bacteria</taxon>
        <taxon>Bacillati</taxon>
        <taxon>Actinomycetota</taxon>
        <taxon>Actinomycetes</taxon>
        <taxon>Streptosporangiales</taxon>
        <taxon>Nocardiopsidaceae</taxon>
        <taxon>Nocardiopsis</taxon>
    </lineage>
</organism>
<comment type="caution">
    <text evidence="2">The sequence shown here is derived from an EMBL/GenBank/DDBJ whole genome shotgun (WGS) entry which is preliminary data.</text>
</comment>
<dbReference type="RefSeq" id="WP_267944765.1">
    <property type="nucleotide sequence ID" value="NZ_JBEQNA010000016.1"/>
</dbReference>
<protein>
    <recommendedName>
        <fullName evidence="4">Secreted protein</fullName>
    </recommendedName>
</protein>
<name>A0ABV2A364_9ACTN</name>
<feature type="chain" id="PRO_5046239184" description="Secreted protein" evidence="1">
    <location>
        <begin position="24"/>
        <end position="158"/>
    </location>
</feature>
<keyword evidence="1" id="KW-0732">Signal</keyword>
<gene>
    <name evidence="2" type="ORF">ABUK86_26595</name>
</gene>
<dbReference type="PROSITE" id="PS51257">
    <property type="entry name" value="PROKAR_LIPOPROTEIN"/>
    <property type="match status" value="1"/>
</dbReference>
<feature type="signal peptide" evidence="1">
    <location>
        <begin position="1"/>
        <end position="23"/>
    </location>
</feature>
<evidence type="ECO:0000313" key="2">
    <source>
        <dbReference type="EMBL" id="MES0837376.1"/>
    </source>
</evidence>
<evidence type="ECO:0008006" key="4">
    <source>
        <dbReference type="Google" id="ProtNLM"/>
    </source>
</evidence>
<proteinExistence type="predicted"/>
<dbReference type="EMBL" id="JBEQNB010000017">
    <property type="protein sequence ID" value="MES0837376.1"/>
    <property type="molecule type" value="Genomic_DNA"/>
</dbReference>
<evidence type="ECO:0000256" key="1">
    <source>
        <dbReference type="SAM" id="SignalP"/>
    </source>
</evidence>
<sequence>MTRILLVAAALAGSIAAAGPASAAQGCSGAGPTVVDHHGTSWSTTYCNAWLGGNLERGVGRDNPSEISGYLYANRAWFVCQQQFTYLENPPAGEYRNNWWLYTQGDEAYLDQGWGWFPAVNVSGGGNYEPIPGLRNCGFPETLSAETGPSGQVDAPGR</sequence>
<accession>A0ABV2A364</accession>
<evidence type="ECO:0000313" key="3">
    <source>
        <dbReference type="Proteomes" id="UP001432401"/>
    </source>
</evidence>
<keyword evidence="3" id="KW-1185">Reference proteome</keyword>
<dbReference type="Proteomes" id="UP001432401">
    <property type="component" value="Unassembled WGS sequence"/>
</dbReference>
<reference evidence="2 3" key="1">
    <citation type="submission" date="2024-06" db="EMBL/GenBank/DDBJ databases">
        <authorList>
            <person name="Bataeva Y.V."/>
            <person name="Grigorian L.N."/>
            <person name="Solomentsev V.I."/>
        </authorList>
    </citation>
    <scope>NUCLEOTIDE SEQUENCE [LARGE SCALE GENOMIC DNA]</scope>
    <source>
        <strain evidence="3">SCPM-O-B-12605 (RCAM04882)</strain>
    </source>
</reference>